<dbReference type="Proteomes" id="UP000887578">
    <property type="component" value="Unplaced"/>
</dbReference>
<protein>
    <submittedName>
        <fullName evidence="3">Uncharacterized protein</fullName>
    </submittedName>
</protein>
<evidence type="ECO:0000313" key="3">
    <source>
        <dbReference type="WBParaSite" id="PDA_v2.g21723.t1"/>
    </source>
</evidence>
<proteinExistence type="predicted"/>
<evidence type="ECO:0000313" key="2">
    <source>
        <dbReference type="Proteomes" id="UP000887578"/>
    </source>
</evidence>
<organism evidence="2 3">
    <name type="scientific">Panagrolaimus davidi</name>
    <dbReference type="NCBI Taxonomy" id="227884"/>
    <lineage>
        <taxon>Eukaryota</taxon>
        <taxon>Metazoa</taxon>
        <taxon>Ecdysozoa</taxon>
        <taxon>Nematoda</taxon>
        <taxon>Chromadorea</taxon>
        <taxon>Rhabditida</taxon>
        <taxon>Tylenchina</taxon>
        <taxon>Panagrolaimomorpha</taxon>
        <taxon>Panagrolaimoidea</taxon>
        <taxon>Panagrolaimidae</taxon>
        <taxon>Panagrolaimus</taxon>
    </lineage>
</organism>
<dbReference type="WBParaSite" id="PDA_v2.g21723.t1">
    <property type="protein sequence ID" value="PDA_v2.g21723.t1"/>
    <property type="gene ID" value="PDA_v2.g21723"/>
</dbReference>
<keyword evidence="1" id="KW-0812">Transmembrane</keyword>
<feature type="transmembrane region" description="Helical" evidence="1">
    <location>
        <begin position="110"/>
        <end position="133"/>
    </location>
</feature>
<keyword evidence="1" id="KW-0472">Membrane</keyword>
<keyword evidence="2" id="KW-1185">Reference proteome</keyword>
<feature type="transmembrane region" description="Helical" evidence="1">
    <location>
        <begin position="39"/>
        <end position="58"/>
    </location>
</feature>
<reference evidence="3" key="1">
    <citation type="submission" date="2022-11" db="UniProtKB">
        <authorList>
            <consortium name="WormBaseParasite"/>
        </authorList>
    </citation>
    <scope>IDENTIFICATION</scope>
</reference>
<feature type="transmembrane region" description="Helical" evidence="1">
    <location>
        <begin position="78"/>
        <end position="98"/>
    </location>
</feature>
<evidence type="ECO:0000256" key="1">
    <source>
        <dbReference type="SAM" id="Phobius"/>
    </source>
</evidence>
<dbReference type="AlphaFoldDB" id="A0A914PSR7"/>
<keyword evidence="1" id="KW-1133">Transmembrane helix</keyword>
<sequence length="178" mass="20248">MLSFPFAIDGISLYYSNCTLETNGICYIYRKSYLTKATAINGGFMIAMVALIFVSMYYSRKVISKTSVSIQAKTEHRLIHQALFSTVLLFIAFGLKLASALTPDFNTLMFFSYLSNIVTHFHHLAVMFSHFWLSPSFKIAVLKFYHLKFLIPKKSNGVTKIVAVAISRNFQRRISSTK</sequence>
<accession>A0A914PSR7</accession>
<name>A0A914PSR7_9BILA</name>